<evidence type="ECO:0000256" key="1">
    <source>
        <dbReference type="ARBA" id="ARBA00010617"/>
    </source>
</evidence>
<dbReference type="PANTHER" id="PTHR24291">
    <property type="entry name" value="CYTOCHROME P450 FAMILY 4"/>
    <property type="match status" value="1"/>
</dbReference>
<dbReference type="InterPro" id="IPR036396">
    <property type="entry name" value="Cyt_P450_sf"/>
</dbReference>
<dbReference type="GO" id="GO:0016705">
    <property type="term" value="F:oxidoreductase activity, acting on paired donors, with incorporation or reduction of molecular oxygen"/>
    <property type="evidence" value="ECO:0007669"/>
    <property type="project" value="InterPro"/>
</dbReference>
<reference evidence="3" key="1">
    <citation type="journal article" date="2020" name="Nat. Ecol. Evol.">
        <title>Deeply conserved synteny resolves early events in vertebrate evolution.</title>
        <authorList>
            <person name="Simakov O."/>
            <person name="Marletaz F."/>
            <person name="Yue J.X."/>
            <person name="O'Connell B."/>
            <person name="Jenkins J."/>
            <person name="Brandt A."/>
            <person name="Calef R."/>
            <person name="Tung C.H."/>
            <person name="Huang T.K."/>
            <person name="Schmutz J."/>
            <person name="Satoh N."/>
            <person name="Yu J.K."/>
            <person name="Putnam N.H."/>
            <person name="Green R.E."/>
            <person name="Rokhsar D.S."/>
        </authorList>
    </citation>
    <scope>NUCLEOTIDE SEQUENCE [LARGE SCALE GENOMIC DNA]</scope>
    <source>
        <strain evidence="3">S238N-H82</strain>
    </source>
</reference>
<gene>
    <name evidence="4" type="primary">LOC118421773</name>
</gene>
<keyword evidence="2" id="KW-1133">Transmembrane helix</keyword>
<dbReference type="GO" id="GO:0005506">
    <property type="term" value="F:iron ion binding"/>
    <property type="evidence" value="ECO:0007669"/>
    <property type="project" value="InterPro"/>
</dbReference>
<dbReference type="GO" id="GO:0020037">
    <property type="term" value="F:heme binding"/>
    <property type="evidence" value="ECO:0007669"/>
    <property type="project" value="InterPro"/>
</dbReference>
<dbReference type="GO" id="GO:0004497">
    <property type="term" value="F:monooxygenase activity"/>
    <property type="evidence" value="ECO:0007669"/>
    <property type="project" value="InterPro"/>
</dbReference>
<dbReference type="AlphaFoldDB" id="A0A9J7LLN3"/>
<evidence type="ECO:0000313" key="3">
    <source>
        <dbReference type="Proteomes" id="UP000001554"/>
    </source>
</evidence>
<dbReference type="OMA" id="MAGINNT"/>
<evidence type="ECO:0000256" key="2">
    <source>
        <dbReference type="SAM" id="Phobius"/>
    </source>
</evidence>
<organism evidence="3 4">
    <name type="scientific">Branchiostoma floridae</name>
    <name type="common">Florida lancelet</name>
    <name type="synonym">Amphioxus</name>
    <dbReference type="NCBI Taxonomy" id="7739"/>
    <lineage>
        <taxon>Eukaryota</taxon>
        <taxon>Metazoa</taxon>
        <taxon>Chordata</taxon>
        <taxon>Cephalochordata</taxon>
        <taxon>Leptocardii</taxon>
        <taxon>Amphioxiformes</taxon>
        <taxon>Branchiostomatidae</taxon>
        <taxon>Branchiostoma</taxon>
    </lineage>
</organism>
<dbReference type="OrthoDB" id="1470350at2759"/>
<evidence type="ECO:0000313" key="4">
    <source>
        <dbReference type="RefSeq" id="XP_035685168.1"/>
    </source>
</evidence>
<dbReference type="PANTHER" id="PTHR24291:SF201">
    <property type="entry name" value="CYTOCHROME P450, FAMILY 4, SUBFAMILY B, POLYPEPTIDE 7"/>
    <property type="match status" value="1"/>
</dbReference>
<reference evidence="4" key="2">
    <citation type="submission" date="2025-08" db="UniProtKB">
        <authorList>
            <consortium name="RefSeq"/>
        </authorList>
    </citation>
    <scope>IDENTIFICATION</scope>
    <source>
        <strain evidence="4">S238N-H82</strain>
        <tissue evidence="4">Testes</tissue>
    </source>
</reference>
<dbReference type="SUPFAM" id="SSF48264">
    <property type="entry name" value="Cytochrome P450"/>
    <property type="match status" value="1"/>
</dbReference>
<keyword evidence="3" id="KW-1185">Reference proteome</keyword>
<proteinExistence type="inferred from homology"/>
<dbReference type="Proteomes" id="UP000001554">
    <property type="component" value="Chromosome 8"/>
</dbReference>
<name>A0A9J7LLN3_BRAFL</name>
<feature type="transmembrane region" description="Helical" evidence="2">
    <location>
        <begin position="12"/>
        <end position="31"/>
    </location>
</feature>
<dbReference type="RefSeq" id="XP_035685168.1">
    <property type="nucleotide sequence ID" value="XM_035829275.1"/>
</dbReference>
<dbReference type="Gene3D" id="1.10.630.10">
    <property type="entry name" value="Cytochrome P450"/>
    <property type="match status" value="1"/>
</dbReference>
<dbReference type="InterPro" id="IPR050196">
    <property type="entry name" value="Cytochrome_P450_Monoox"/>
</dbReference>
<dbReference type="KEGG" id="bfo:118421773"/>
<keyword evidence="2" id="KW-0472">Membrane</keyword>
<comment type="similarity">
    <text evidence="1">Belongs to the cytochrome P450 family.</text>
</comment>
<protein>
    <submittedName>
        <fullName evidence="4">Cytochrome P450 4X1-like</fullName>
    </submittedName>
</protein>
<dbReference type="GeneID" id="118421773"/>
<sequence>MKTSVSPVDVAVGLLVPVVVYLLFVVAKFLWNYWRLFRVERQFPSPPYHWLYGNMHLTDGYLGERYLSMIREVVRKHPRAHSFWLAPFLTVIHVTIKQLLKTSSNGLIVSTGDVWKVHRRLLTPAFHFDILKQ</sequence>
<keyword evidence="2" id="KW-0812">Transmembrane</keyword>
<accession>A0A9J7LLN3</accession>